<evidence type="ECO:0000313" key="1">
    <source>
        <dbReference type="EMBL" id="CAG8616145.1"/>
    </source>
</evidence>
<dbReference type="Proteomes" id="UP000789920">
    <property type="component" value="Unassembled WGS sequence"/>
</dbReference>
<dbReference type="EMBL" id="CAJVQC010010401">
    <property type="protein sequence ID" value="CAG8616145.1"/>
    <property type="molecule type" value="Genomic_DNA"/>
</dbReference>
<comment type="caution">
    <text evidence="1">The sequence shown here is derived from an EMBL/GenBank/DDBJ whole genome shotgun (WGS) entry which is preliminary data.</text>
</comment>
<sequence length="271" mass="31109">MEDILSNESFSESSSRISLIDITTTTISLDNNQFKEPKLRGGSQCNHIIETDSGTGNFSDHLQNKHSITKFGKRESDVSQLTNNKKLYQIKNNTIYKEQVDKALVEYIVTDSQPFYILENPRFIKYSLALGPSYKLSSNKGIKSKIYLAYDWMLATIHTQALLNYVVCNNINKNHEYLQAIPDVVTRWDSTYLAWVQVLKLKPAIEIMQVILSHNNDPTTKKDARHFKRIILTPNEWQLIDNLVKILQPFANTTKMLGGSKYTTMSYMFPA</sequence>
<keyword evidence="2" id="KW-1185">Reference proteome</keyword>
<evidence type="ECO:0000313" key="2">
    <source>
        <dbReference type="Proteomes" id="UP000789920"/>
    </source>
</evidence>
<feature type="non-terminal residue" evidence="1">
    <location>
        <position position="271"/>
    </location>
</feature>
<reference evidence="1" key="1">
    <citation type="submission" date="2021-06" db="EMBL/GenBank/DDBJ databases">
        <authorList>
            <person name="Kallberg Y."/>
            <person name="Tangrot J."/>
            <person name="Rosling A."/>
        </authorList>
    </citation>
    <scope>NUCLEOTIDE SEQUENCE</scope>
    <source>
        <strain evidence="1">MA461A</strain>
    </source>
</reference>
<organism evidence="1 2">
    <name type="scientific">Racocetra persica</name>
    <dbReference type="NCBI Taxonomy" id="160502"/>
    <lineage>
        <taxon>Eukaryota</taxon>
        <taxon>Fungi</taxon>
        <taxon>Fungi incertae sedis</taxon>
        <taxon>Mucoromycota</taxon>
        <taxon>Glomeromycotina</taxon>
        <taxon>Glomeromycetes</taxon>
        <taxon>Diversisporales</taxon>
        <taxon>Gigasporaceae</taxon>
        <taxon>Racocetra</taxon>
    </lineage>
</organism>
<gene>
    <name evidence="1" type="ORF">RPERSI_LOCUS6511</name>
</gene>
<accession>A0ACA9N059</accession>
<protein>
    <submittedName>
        <fullName evidence="1">8992_t:CDS:1</fullName>
    </submittedName>
</protein>
<proteinExistence type="predicted"/>
<name>A0ACA9N059_9GLOM</name>